<sequence length="171" mass="20114">MKKPTISMIVAMDENRGIGYQGKIPWHIKEDLLRFKHLTLGKTVIMGRKTFESVLGYYQKSGRPIPERNHIIITRDRNYQSPLENSFVVDSIEKAIRLAKRIEEKEVFISGGAQTFAQGIKYADKLYLTIVDGEFKTDTVFPEYKHIFKKKIFEEKKEAEDYRFRFVELMK</sequence>
<evidence type="ECO:0000313" key="11">
    <source>
        <dbReference type="Proteomes" id="UP000229370"/>
    </source>
</evidence>
<dbReference type="PANTHER" id="PTHR48069:SF3">
    <property type="entry name" value="DIHYDROFOLATE REDUCTASE"/>
    <property type="match status" value="1"/>
</dbReference>
<gene>
    <name evidence="10" type="ORF">CO007_01690</name>
</gene>
<evidence type="ECO:0000313" key="10">
    <source>
        <dbReference type="EMBL" id="PJC82038.1"/>
    </source>
</evidence>
<evidence type="ECO:0000259" key="9">
    <source>
        <dbReference type="PROSITE" id="PS51330"/>
    </source>
</evidence>
<keyword evidence="4 7" id="KW-0554">One-carbon metabolism</keyword>
<dbReference type="PIRSF" id="PIRSF000194">
    <property type="entry name" value="DHFR"/>
    <property type="match status" value="1"/>
</dbReference>
<dbReference type="PANTHER" id="PTHR48069">
    <property type="entry name" value="DIHYDROFOLATE REDUCTASE"/>
    <property type="match status" value="1"/>
</dbReference>
<keyword evidence="5 7" id="KW-0521">NADP</keyword>
<dbReference type="EC" id="1.5.1.3" evidence="3 7"/>
<evidence type="ECO:0000256" key="4">
    <source>
        <dbReference type="ARBA" id="ARBA00022563"/>
    </source>
</evidence>
<comment type="function">
    <text evidence="7">Key enzyme in folate metabolism. Catalyzes an essential reaction for de novo glycine and purine synthesis, and for DNA precursor synthesis.</text>
</comment>
<dbReference type="GO" id="GO:0006730">
    <property type="term" value="P:one-carbon metabolic process"/>
    <property type="evidence" value="ECO:0007669"/>
    <property type="project" value="UniProtKB-KW"/>
</dbReference>
<proteinExistence type="inferred from homology"/>
<dbReference type="GO" id="GO:0004146">
    <property type="term" value="F:dihydrofolate reductase activity"/>
    <property type="evidence" value="ECO:0007669"/>
    <property type="project" value="UniProtKB-EC"/>
</dbReference>
<evidence type="ECO:0000256" key="7">
    <source>
        <dbReference type="PIRNR" id="PIRNR000194"/>
    </source>
</evidence>
<dbReference type="CDD" id="cd00209">
    <property type="entry name" value="DHFR"/>
    <property type="match status" value="1"/>
</dbReference>
<organism evidence="10 11">
    <name type="scientific">Candidatus Roizmanbacteria bacterium CG_4_8_14_3_um_filter_36_10</name>
    <dbReference type="NCBI Taxonomy" id="1974834"/>
    <lineage>
        <taxon>Bacteria</taxon>
        <taxon>Candidatus Roizmaniibacteriota</taxon>
    </lineage>
</organism>
<dbReference type="GO" id="GO:0046654">
    <property type="term" value="P:tetrahydrofolate biosynthetic process"/>
    <property type="evidence" value="ECO:0007669"/>
    <property type="project" value="UniProtKB-UniPathway"/>
</dbReference>
<dbReference type="GO" id="GO:0050661">
    <property type="term" value="F:NADP binding"/>
    <property type="evidence" value="ECO:0007669"/>
    <property type="project" value="InterPro"/>
</dbReference>
<accession>A0A2M8GND6</accession>
<dbReference type="GO" id="GO:0005829">
    <property type="term" value="C:cytosol"/>
    <property type="evidence" value="ECO:0007669"/>
    <property type="project" value="TreeGrafter"/>
</dbReference>
<dbReference type="Proteomes" id="UP000229370">
    <property type="component" value="Unassembled WGS sequence"/>
</dbReference>
<dbReference type="InterPro" id="IPR012259">
    <property type="entry name" value="DHFR"/>
</dbReference>
<dbReference type="InterPro" id="IPR017925">
    <property type="entry name" value="DHFR_CS"/>
</dbReference>
<evidence type="ECO:0000256" key="5">
    <source>
        <dbReference type="ARBA" id="ARBA00022857"/>
    </source>
</evidence>
<comment type="pathway">
    <text evidence="1 7">Cofactor biosynthesis; tetrahydrofolate biosynthesis; 5,6,7,8-tetrahydrofolate from 7,8-dihydrofolate: step 1/1.</text>
</comment>
<dbReference type="InterPro" id="IPR001796">
    <property type="entry name" value="DHFR_dom"/>
</dbReference>
<evidence type="ECO:0000256" key="1">
    <source>
        <dbReference type="ARBA" id="ARBA00004903"/>
    </source>
</evidence>
<feature type="domain" description="DHFR" evidence="9">
    <location>
        <begin position="5"/>
        <end position="171"/>
    </location>
</feature>
<comment type="catalytic activity">
    <reaction evidence="7">
        <text>(6S)-5,6,7,8-tetrahydrofolate + NADP(+) = 7,8-dihydrofolate + NADPH + H(+)</text>
        <dbReference type="Rhea" id="RHEA:15009"/>
        <dbReference type="ChEBI" id="CHEBI:15378"/>
        <dbReference type="ChEBI" id="CHEBI:57451"/>
        <dbReference type="ChEBI" id="CHEBI:57453"/>
        <dbReference type="ChEBI" id="CHEBI:57783"/>
        <dbReference type="ChEBI" id="CHEBI:58349"/>
        <dbReference type="EC" id="1.5.1.3"/>
    </reaction>
</comment>
<dbReference type="Gene3D" id="3.40.430.10">
    <property type="entry name" value="Dihydrofolate Reductase, subunit A"/>
    <property type="match status" value="1"/>
</dbReference>
<dbReference type="GO" id="GO:0046655">
    <property type="term" value="P:folic acid metabolic process"/>
    <property type="evidence" value="ECO:0007669"/>
    <property type="project" value="TreeGrafter"/>
</dbReference>
<evidence type="ECO:0000256" key="6">
    <source>
        <dbReference type="ARBA" id="ARBA00023002"/>
    </source>
</evidence>
<dbReference type="Pfam" id="PF00186">
    <property type="entry name" value="DHFR_1"/>
    <property type="match status" value="1"/>
</dbReference>
<evidence type="ECO:0000256" key="8">
    <source>
        <dbReference type="RuleBase" id="RU004474"/>
    </source>
</evidence>
<protein>
    <recommendedName>
        <fullName evidence="3 7">Dihydrofolate reductase</fullName>
        <ecNumber evidence="3 7">1.5.1.3</ecNumber>
    </recommendedName>
</protein>
<dbReference type="PRINTS" id="PR00070">
    <property type="entry name" value="DHFR"/>
</dbReference>
<dbReference type="UniPathway" id="UPA00077">
    <property type="reaction ID" value="UER00158"/>
</dbReference>
<dbReference type="InterPro" id="IPR024072">
    <property type="entry name" value="DHFR-like_dom_sf"/>
</dbReference>
<dbReference type="AlphaFoldDB" id="A0A2M8GND6"/>
<dbReference type="SUPFAM" id="SSF53597">
    <property type="entry name" value="Dihydrofolate reductase-like"/>
    <property type="match status" value="1"/>
</dbReference>
<dbReference type="PROSITE" id="PS51330">
    <property type="entry name" value="DHFR_2"/>
    <property type="match status" value="1"/>
</dbReference>
<dbReference type="PROSITE" id="PS00075">
    <property type="entry name" value="DHFR_1"/>
    <property type="match status" value="1"/>
</dbReference>
<comment type="similarity">
    <text evidence="2 7 8">Belongs to the dihydrofolate reductase family.</text>
</comment>
<name>A0A2M8GND6_9BACT</name>
<reference evidence="11" key="1">
    <citation type="submission" date="2017-09" db="EMBL/GenBank/DDBJ databases">
        <title>Depth-based differentiation of microbial function through sediment-hosted aquifers and enrichment of novel symbionts in the deep terrestrial subsurface.</title>
        <authorList>
            <person name="Probst A.J."/>
            <person name="Ladd B."/>
            <person name="Jarett J.K."/>
            <person name="Geller-Mcgrath D.E."/>
            <person name="Sieber C.M.K."/>
            <person name="Emerson J.B."/>
            <person name="Anantharaman K."/>
            <person name="Thomas B.C."/>
            <person name="Malmstrom R."/>
            <person name="Stieglmeier M."/>
            <person name="Klingl A."/>
            <person name="Woyke T."/>
            <person name="Ryan C.M."/>
            <person name="Banfield J.F."/>
        </authorList>
    </citation>
    <scope>NUCLEOTIDE SEQUENCE [LARGE SCALE GENOMIC DNA]</scope>
</reference>
<evidence type="ECO:0000256" key="2">
    <source>
        <dbReference type="ARBA" id="ARBA00009539"/>
    </source>
</evidence>
<evidence type="ECO:0000256" key="3">
    <source>
        <dbReference type="ARBA" id="ARBA00012856"/>
    </source>
</evidence>
<keyword evidence="6 7" id="KW-0560">Oxidoreductase</keyword>
<comment type="caution">
    <text evidence="10">The sequence shown here is derived from an EMBL/GenBank/DDBJ whole genome shotgun (WGS) entry which is preliminary data.</text>
</comment>
<dbReference type="EMBL" id="PFQK01000032">
    <property type="protein sequence ID" value="PJC82038.1"/>
    <property type="molecule type" value="Genomic_DNA"/>
</dbReference>
<dbReference type="GO" id="GO:0046452">
    <property type="term" value="P:dihydrofolate metabolic process"/>
    <property type="evidence" value="ECO:0007669"/>
    <property type="project" value="TreeGrafter"/>
</dbReference>